<evidence type="ECO:0000256" key="8">
    <source>
        <dbReference type="ARBA" id="ARBA00022723"/>
    </source>
</evidence>
<protein>
    <recommendedName>
        <fullName evidence="6">inositol-phosphate phosphatase</fullName>
        <ecNumber evidence="6">3.1.3.25</ecNumber>
    </recommendedName>
    <alternativeName>
        <fullName evidence="14">Inositol-1(or 4)-monophosphatase 3</fullName>
    </alternativeName>
    <alternativeName>
        <fullName evidence="13">Myo-inositol monophosphatase A3</fullName>
    </alternativeName>
</protein>
<dbReference type="SUPFAM" id="SSF56655">
    <property type="entry name" value="Carbohydrate phosphatase"/>
    <property type="match status" value="1"/>
</dbReference>
<dbReference type="WBParaSite" id="ALUE_0001915601-mRNA-1">
    <property type="protein sequence ID" value="ALUE_0001915601-mRNA-1"/>
    <property type="gene ID" value="ALUE_0001915601"/>
</dbReference>
<organism evidence="18 19">
    <name type="scientific">Ascaris lumbricoides</name>
    <name type="common">Giant roundworm</name>
    <dbReference type="NCBI Taxonomy" id="6252"/>
    <lineage>
        <taxon>Eukaryota</taxon>
        <taxon>Metazoa</taxon>
        <taxon>Ecdysozoa</taxon>
        <taxon>Nematoda</taxon>
        <taxon>Chromadorea</taxon>
        <taxon>Rhabditida</taxon>
        <taxon>Spirurina</taxon>
        <taxon>Ascaridomorpha</taxon>
        <taxon>Ascaridoidea</taxon>
        <taxon>Ascarididae</taxon>
        <taxon>Ascaris</taxon>
    </lineage>
</organism>
<evidence type="ECO:0000256" key="2">
    <source>
        <dbReference type="ARBA" id="ARBA00001946"/>
    </source>
</evidence>
<dbReference type="FunFam" id="3.30.540.10:FF:000012">
    <property type="entry name" value="Blast:Putative inositol monophosphatase 3"/>
    <property type="match status" value="1"/>
</dbReference>
<evidence type="ECO:0000256" key="5">
    <source>
        <dbReference type="ARBA" id="ARBA00009759"/>
    </source>
</evidence>
<evidence type="ECO:0000256" key="6">
    <source>
        <dbReference type="ARBA" id="ARBA00013106"/>
    </source>
</evidence>
<keyword evidence="18" id="KW-1185">Reference proteome</keyword>
<comment type="pathway">
    <text evidence="4">Polyol metabolism; myo-inositol biosynthesis; myo-inositol from D-glucose 6-phosphate: step 2/2.</text>
</comment>
<comment type="similarity">
    <text evidence="5">Belongs to the inositol monophosphatase superfamily.</text>
</comment>
<comment type="catalytic activity">
    <reaction evidence="1">
        <text>a myo-inositol phosphate + H2O = myo-inositol + phosphate</text>
        <dbReference type="Rhea" id="RHEA:24056"/>
        <dbReference type="ChEBI" id="CHEBI:15377"/>
        <dbReference type="ChEBI" id="CHEBI:17268"/>
        <dbReference type="ChEBI" id="CHEBI:43474"/>
        <dbReference type="ChEBI" id="CHEBI:84139"/>
        <dbReference type="EC" id="3.1.3.25"/>
    </reaction>
</comment>
<evidence type="ECO:0000256" key="9">
    <source>
        <dbReference type="ARBA" id="ARBA00022801"/>
    </source>
</evidence>
<dbReference type="GO" id="GO:0052834">
    <property type="term" value="F:inositol monophosphate phosphatase activity"/>
    <property type="evidence" value="ECO:0007669"/>
    <property type="project" value="UniProtKB-EC"/>
</dbReference>
<dbReference type="Gene3D" id="3.40.190.80">
    <property type="match status" value="1"/>
</dbReference>
<evidence type="ECO:0000256" key="10">
    <source>
        <dbReference type="ARBA" id="ARBA00022842"/>
    </source>
</evidence>
<dbReference type="Gene3D" id="3.30.540.10">
    <property type="entry name" value="Fructose-1,6-Bisphosphatase, subunit A, domain 1"/>
    <property type="match status" value="1"/>
</dbReference>
<keyword evidence="8 15" id="KW-0479">Metal-binding</keyword>
<feature type="binding site" evidence="15">
    <location>
        <position position="158"/>
    </location>
    <ligand>
        <name>Mg(2+)</name>
        <dbReference type="ChEBI" id="CHEBI:18420"/>
        <label>1</label>
        <note>catalytic</note>
    </ligand>
</feature>
<feature type="coiled-coil region" evidence="16">
    <location>
        <begin position="340"/>
        <end position="367"/>
    </location>
</feature>
<dbReference type="InterPro" id="IPR000760">
    <property type="entry name" value="Inositol_monophosphatase-like"/>
</dbReference>
<sequence>MQIHLNLRNLTIAIVICTFTFIGYVILTSGERFPDVLIELRDVISYAVLAVEVGGRAIARVNEERSLGIIKRGKTAEGKDEFVTKADLVSNFLILDAFRRFPGIQVITEEKNSEVKDSDVQRYRADSYELWLSVREIIDKLPSRKLKLSKLAIWVDPLDATQEFTEGLLEYVTVMICIAFEGRPIFGVIYRPFFNETVFGLDGYGVINANGTKWEPTVLQNAPKKILISRSHAGSVEGLINKTFGEEYSIEGAGGSGYKTLRLINGTAQFYLHRTAIKKWDTCAADAIITAVGGAMIDLHGYQIDYSATAPVRIDEGLLVAPKNPFTLFQSIEAPNEQSIDALTWIMKEIERRLNDLALEKLRIMSEFISLNFELQKILDNFRFNLSKTKSLVGISNASATVIDNREMQSTVRVDIDEKGNFSIKESNDDTVNERTRETLKKRVRSTMESTTNKKSDENSNRGTIFRPFGVLEPSSAKAARNDIRRSIHLACRIASIRSELLHIIAQYNALRGELNYECLPTKMEEYCQVNA</sequence>
<dbReference type="InterPro" id="IPR050725">
    <property type="entry name" value="CysQ/Inositol_MonoPase"/>
</dbReference>
<evidence type="ECO:0000256" key="4">
    <source>
        <dbReference type="ARBA" id="ARBA00005152"/>
    </source>
</evidence>
<keyword evidence="16" id="KW-0175">Coiled coil</keyword>
<evidence type="ECO:0000313" key="18">
    <source>
        <dbReference type="Proteomes" id="UP000036681"/>
    </source>
</evidence>
<keyword evidence="11 17" id="KW-1133">Transmembrane helix</keyword>
<name>A0A0M3IK98_ASCLU</name>
<evidence type="ECO:0000256" key="1">
    <source>
        <dbReference type="ARBA" id="ARBA00001033"/>
    </source>
</evidence>
<evidence type="ECO:0000256" key="15">
    <source>
        <dbReference type="PIRSR" id="PIRSR600760-2"/>
    </source>
</evidence>
<dbReference type="PANTHER" id="PTHR43028:SF4">
    <property type="entry name" value="INOSITOL MONOPHOSPHATASE 3"/>
    <property type="match status" value="1"/>
</dbReference>
<evidence type="ECO:0000313" key="19">
    <source>
        <dbReference type="WBParaSite" id="ALUE_0001915601-mRNA-1"/>
    </source>
</evidence>
<reference evidence="19" key="1">
    <citation type="submission" date="2017-02" db="UniProtKB">
        <authorList>
            <consortium name="WormBaseParasite"/>
        </authorList>
    </citation>
    <scope>IDENTIFICATION</scope>
</reference>
<comment type="subcellular location">
    <subcellularLocation>
        <location evidence="3">Membrane</location>
        <topology evidence="3">Single-pass membrane protein</topology>
    </subcellularLocation>
</comment>
<feature type="binding site" evidence="15">
    <location>
        <position position="159"/>
    </location>
    <ligand>
        <name>Mg(2+)</name>
        <dbReference type="ChEBI" id="CHEBI:18420"/>
        <label>1</label>
        <note>catalytic</note>
    </ligand>
</feature>
<evidence type="ECO:0000256" key="14">
    <source>
        <dbReference type="ARBA" id="ARBA00042949"/>
    </source>
</evidence>
<feature type="binding site" evidence="15">
    <location>
        <position position="281"/>
    </location>
    <ligand>
        <name>Mg(2+)</name>
        <dbReference type="ChEBI" id="CHEBI:18420"/>
        <label>1</label>
        <note>catalytic</note>
    </ligand>
</feature>
<feature type="binding site" evidence="15">
    <location>
        <position position="156"/>
    </location>
    <ligand>
        <name>Mg(2+)</name>
        <dbReference type="ChEBI" id="CHEBI:18420"/>
        <label>1</label>
        <note>catalytic</note>
    </ligand>
</feature>
<evidence type="ECO:0000256" key="16">
    <source>
        <dbReference type="SAM" id="Coils"/>
    </source>
</evidence>
<accession>A0A0M3IK98</accession>
<feature type="binding site" evidence="15">
    <location>
        <position position="109"/>
    </location>
    <ligand>
        <name>Mg(2+)</name>
        <dbReference type="ChEBI" id="CHEBI:18420"/>
        <label>1</label>
        <note>catalytic</note>
    </ligand>
</feature>
<dbReference type="GO" id="GO:0046854">
    <property type="term" value="P:phosphatidylinositol phosphate biosynthetic process"/>
    <property type="evidence" value="ECO:0007669"/>
    <property type="project" value="InterPro"/>
</dbReference>
<dbReference type="InterPro" id="IPR020550">
    <property type="entry name" value="Inositol_monophosphatase_CS"/>
</dbReference>
<dbReference type="AlphaFoldDB" id="A0A0M3IK98"/>
<dbReference type="PROSITE" id="PS00630">
    <property type="entry name" value="IMP_2"/>
    <property type="match status" value="1"/>
</dbReference>
<feature type="transmembrane region" description="Helical" evidence="17">
    <location>
        <begin position="7"/>
        <end position="27"/>
    </location>
</feature>
<dbReference type="Pfam" id="PF00459">
    <property type="entry name" value="Inositol_P"/>
    <property type="match status" value="1"/>
</dbReference>
<dbReference type="PANTHER" id="PTHR43028">
    <property type="entry name" value="3'(2'),5'-BISPHOSPHATE NUCLEOTIDASE 1"/>
    <property type="match status" value="1"/>
</dbReference>
<keyword evidence="7 17" id="KW-0812">Transmembrane</keyword>
<evidence type="ECO:0000256" key="7">
    <source>
        <dbReference type="ARBA" id="ARBA00022692"/>
    </source>
</evidence>
<dbReference type="GO" id="GO:0008254">
    <property type="term" value="F:3'-nucleotidase activity"/>
    <property type="evidence" value="ECO:0007669"/>
    <property type="project" value="TreeGrafter"/>
</dbReference>
<keyword evidence="9" id="KW-0378">Hydrolase</keyword>
<evidence type="ECO:0000256" key="3">
    <source>
        <dbReference type="ARBA" id="ARBA00004167"/>
    </source>
</evidence>
<dbReference type="GO" id="GO:0012505">
    <property type="term" value="C:endomembrane system"/>
    <property type="evidence" value="ECO:0007669"/>
    <property type="project" value="TreeGrafter"/>
</dbReference>
<evidence type="ECO:0000256" key="12">
    <source>
        <dbReference type="ARBA" id="ARBA00023136"/>
    </source>
</evidence>
<evidence type="ECO:0000256" key="11">
    <source>
        <dbReference type="ARBA" id="ARBA00022989"/>
    </source>
</evidence>
<comment type="cofactor">
    <cofactor evidence="2 15">
        <name>Mg(2+)</name>
        <dbReference type="ChEBI" id="CHEBI:18420"/>
    </cofactor>
</comment>
<dbReference type="GO" id="GO:0016020">
    <property type="term" value="C:membrane"/>
    <property type="evidence" value="ECO:0007669"/>
    <property type="project" value="UniProtKB-SubCell"/>
</dbReference>
<evidence type="ECO:0000256" key="17">
    <source>
        <dbReference type="SAM" id="Phobius"/>
    </source>
</evidence>
<dbReference type="GO" id="GO:0046872">
    <property type="term" value="F:metal ion binding"/>
    <property type="evidence" value="ECO:0007669"/>
    <property type="project" value="UniProtKB-KW"/>
</dbReference>
<keyword evidence="12 17" id="KW-0472">Membrane</keyword>
<dbReference type="Proteomes" id="UP000036681">
    <property type="component" value="Unplaced"/>
</dbReference>
<evidence type="ECO:0000256" key="13">
    <source>
        <dbReference type="ARBA" id="ARBA00042119"/>
    </source>
</evidence>
<proteinExistence type="inferred from homology"/>
<keyword evidence="10 15" id="KW-0460">Magnesium</keyword>
<dbReference type="EC" id="3.1.3.25" evidence="6"/>
<dbReference type="GO" id="GO:0005737">
    <property type="term" value="C:cytoplasm"/>
    <property type="evidence" value="ECO:0007669"/>
    <property type="project" value="UniProtKB-ARBA"/>
</dbReference>